<proteinExistence type="predicted"/>
<protein>
    <submittedName>
        <fullName evidence="2">Chromosome partition protein Smc</fullName>
    </submittedName>
</protein>
<dbReference type="PATRIC" id="fig|1461583.4.peg.578"/>
<dbReference type="EMBL" id="LN483073">
    <property type="protein sequence ID" value="CEA00425.1"/>
    <property type="molecule type" value="Genomic_DNA"/>
</dbReference>
<dbReference type="HOGENOM" id="CLU_733185_0_0_9"/>
<evidence type="ECO:0000313" key="2">
    <source>
        <dbReference type="EMBL" id="CEA00425.1"/>
    </source>
</evidence>
<evidence type="ECO:0000256" key="1">
    <source>
        <dbReference type="SAM" id="Coils"/>
    </source>
</evidence>
<feature type="coiled-coil region" evidence="1">
    <location>
        <begin position="127"/>
        <end position="269"/>
    </location>
</feature>
<gene>
    <name evidence="2" type="primary">smc_1</name>
    <name evidence="2" type="ORF">BN1050_00606</name>
</gene>
<keyword evidence="1" id="KW-0175">Coiled coil</keyword>
<dbReference type="AlphaFoldDB" id="A0A078M2L7"/>
<organism evidence="2">
    <name type="scientific">Metalysinibacillus saudimassiliensis</name>
    <dbReference type="NCBI Taxonomy" id="1461583"/>
    <lineage>
        <taxon>Bacteria</taxon>
        <taxon>Bacillati</taxon>
        <taxon>Bacillota</taxon>
        <taxon>Bacilli</taxon>
        <taxon>Bacillales</taxon>
        <taxon>Caryophanaceae</taxon>
        <taxon>Metalysinibacillus</taxon>
    </lineage>
</organism>
<name>A0A078M2L7_9BACL</name>
<reference evidence="2" key="1">
    <citation type="submission" date="2014-07" db="EMBL/GenBank/DDBJ databases">
        <authorList>
            <person name="Urmite Genomes Urmite Genomes"/>
        </authorList>
    </citation>
    <scope>NUCLEOTIDE SEQUENCE</scope>
    <source>
        <strain evidence="2">13S34_air</strain>
    </source>
</reference>
<accession>A0A078M2L7</accession>
<sequence length="377" mass="44695">MLEQWRDNIVRWLFSKHYQTYEDKMRHYHDLIAIHSKLQADYYQEQQRFERERKSLSQQMAKQMKDYEQRMQTIATLQTELQQALTMRTQVMADYQQMHQAYAAKQRLIGKLYAAYQQMSAQEGPERQRVEQQLRHAQQEAQTLLLNSEQLQKNYAKTQTQVSEYENKLVTYRHQVTEAREKIEQLEASQQSQSAQLTAIEEDFAQQKQLLEQQLAQQAEQSVSYVEEASTAQAAYEQKIKQLTIQLAVKEKRTRQKRYEEAAKRFQNLYTYAKVHRQFIEDFIELTDIDQLKVEQLIAMLHYDYAKHSPGIVRPSPVKLKNVTIIEGSFSKAGRIYFKRAGEGIRFFRISTTKNGGMLDQKKVIEWLRANQNELTT</sequence>